<sequence length="221" mass="24306">MSPWIWGTILLLVAGIVIYLFGWIPIEEIDFALLEARFHRFGVWSYLLFVVGFVVLAMFPIPSTIWVLLGGSLFGPALGTVLSVGSATIAAVLAFVTGRYLARDYVRAHAGPRTCRVIRGVEAEGWRFVAMTRLIPVFPFAPTNYALGLTGIRLRTYTVTTAIALIPNLAAYTWLGHATRQAISGAENLIQFLLLVLALIAMLLFLPGFIRRLANHSTDPC</sequence>
<gene>
    <name evidence="8" type="ORF">THITH_04960</name>
</gene>
<dbReference type="EMBL" id="CP007029">
    <property type="protein sequence ID" value="AHE97717.1"/>
    <property type="molecule type" value="Genomic_DNA"/>
</dbReference>
<keyword evidence="2 6" id="KW-1003">Cell membrane</keyword>
<dbReference type="AlphaFoldDB" id="W0DKH5"/>
<dbReference type="STRING" id="713585.THITH_04960"/>
<dbReference type="KEGG" id="tti:THITH_04960"/>
<organism evidence="8 9">
    <name type="scientific">Thioalkalivibrio paradoxus ARh 1</name>
    <dbReference type="NCBI Taxonomy" id="713585"/>
    <lineage>
        <taxon>Bacteria</taxon>
        <taxon>Pseudomonadati</taxon>
        <taxon>Pseudomonadota</taxon>
        <taxon>Gammaproteobacteria</taxon>
        <taxon>Chromatiales</taxon>
        <taxon>Ectothiorhodospiraceae</taxon>
        <taxon>Thioalkalivibrio</taxon>
    </lineage>
</organism>
<keyword evidence="5 6" id="KW-0472">Membrane</keyword>
<evidence type="ECO:0000256" key="5">
    <source>
        <dbReference type="ARBA" id="ARBA00023136"/>
    </source>
</evidence>
<keyword evidence="4 6" id="KW-1133">Transmembrane helix</keyword>
<feature type="transmembrane region" description="Helical" evidence="6">
    <location>
        <begin position="189"/>
        <end position="210"/>
    </location>
</feature>
<evidence type="ECO:0000313" key="9">
    <source>
        <dbReference type="Proteomes" id="UP000005289"/>
    </source>
</evidence>
<comment type="similarity">
    <text evidence="6">Belongs to the TVP38/TMEM64 family.</text>
</comment>
<feature type="transmembrane region" description="Helical" evidence="6">
    <location>
        <begin position="157"/>
        <end position="177"/>
    </location>
</feature>
<evidence type="ECO:0000256" key="6">
    <source>
        <dbReference type="RuleBase" id="RU366058"/>
    </source>
</evidence>
<dbReference type="HOGENOM" id="CLU_038944_7_1_6"/>
<dbReference type="InterPro" id="IPR032816">
    <property type="entry name" value="VTT_dom"/>
</dbReference>
<name>W0DKH5_9GAMM</name>
<feature type="transmembrane region" description="Helical" evidence="6">
    <location>
        <begin position="6"/>
        <end position="26"/>
    </location>
</feature>
<dbReference type="RefSeq" id="WP_006748848.1">
    <property type="nucleotide sequence ID" value="NZ_CP007029.1"/>
</dbReference>
<keyword evidence="3 6" id="KW-0812">Transmembrane</keyword>
<feature type="transmembrane region" description="Helical" evidence="6">
    <location>
        <begin position="46"/>
        <end position="69"/>
    </location>
</feature>
<dbReference type="PANTHER" id="PTHR12677:SF59">
    <property type="entry name" value="GOLGI APPARATUS MEMBRANE PROTEIN TVP38-RELATED"/>
    <property type="match status" value="1"/>
</dbReference>
<reference evidence="8 9" key="1">
    <citation type="submission" date="2013-12" db="EMBL/GenBank/DDBJ databases">
        <authorList>
            <consortium name="DOE Joint Genome Institute"/>
            <person name="Muyzer G."/>
            <person name="Huntemann M."/>
            <person name="Han J."/>
            <person name="Chen A."/>
            <person name="Kyrpides N."/>
            <person name="Mavromatis K."/>
            <person name="Markowitz V."/>
            <person name="Palaniappan K."/>
            <person name="Ivanova N."/>
            <person name="Schaumberg A."/>
            <person name="Pati A."/>
            <person name="Liolios K."/>
            <person name="Nordberg H.P."/>
            <person name="Cantor M.N."/>
            <person name="Hua S.X."/>
            <person name="Woyke T."/>
        </authorList>
    </citation>
    <scope>NUCLEOTIDE SEQUENCE [LARGE SCALE GENOMIC DNA]</scope>
    <source>
        <strain evidence="8 9">ARh 1</strain>
    </source>
</reference>
<dbReference type="Proteomes" id="UP000005289">
    <property type="component" value="Chromosome"/>
</dbReference>
<dbReference type="GO" id="GO:0016740">
    <property type="term" value="F:transferase activity"/>
    <property type="evidence" value="ECO:0007669"/>
    <property type="project" value="UniProtKB-KW"/>
</dbReference>
<protein>
    <recommendedName>
        <fullName evidence="6">TVP38/TMEM64 family membrane protein</fullName>
    </recommendedName>
</protein>
<evidence type="ECO:0000256" key="1">
    <source>
        <dbReference type="ARBA" id="ARBA00004651"/>
    </source>
</evidence>
<evidence type="ECO:0000256" key="2">
    <source>
        <dbReference type="ARBA" id="ARBA00022475"/>
    </source>
</evidence>
<accession>W0DKH5</accession>
<dbReference type="Pfam" id="PF09335">
    <property type="entry name" value="VTT_dom"/>
    <property type="match status" value="1"/>
</dbReference>
<comment type="subcellular location">
    <subcellularLocation>
        <location evidence="1 6">Cell membrane</location>
        <topology evidence="1 6">Multi-pass membrane protein</topology>
    </subcellularLocation>
</comment>
<evidence type="ECO:0000256" key="4">
    <source>
        <dbReference type="ARBA" id="ARBA00022989"/>
    </source>
</evidence>
<evidence type="ECO:0000259" key="7">
    <source>
        <dbReference type="Pfam" id="PF09335"/>
    </source>
</evidence>
<dbReference type="OrthoDB" id="9800167at2"/>
<keyword evidence="9" id="KW-1185">Reference proteome</keyword>
<evidence type="ECO:0000313" key="8">
    <source>
        <dbReference type="EMBL" id="AHE97717.1"/>
    </source>
</evidence>
<evidence type="ECO:0000256" key="3">
    <source>
        <dbReference type="ARBA" id="ARBA00022692"/>
    </source>
</evidence>
<feature type="transmembrane region" description="Helical" evidence="6">
    <location>
        <begin position="81"/>
        <end position="102"/>
    </location>
</feature>
<feature type="domain" description="VTT" evidence="7">
    <location>
        <begin position="61"/>
        <end position="177"/>
    </location>
</feature>
<dbReference type="GO" id="GO:0005886">
    <property type="term" value="C:plasma membrane"/>
    <property type="evidence" value="ECO:0007669"/>
    <property type="project" value="UniProtKB-SubCell"/>
</dbReference>
<keyword evidence="8" id="KW-0808">Transferase</keyword>
<dbReference type="PANTHER" id="PTHR12677">
    <property type="entry name" value="GOLGI APPARATUS MEMBRANE PROTEIN TVP38-RELATED"/>
    <property type="match status" value="1"/>
</dbReference>
<dbReference type="InterPro" id="IPR015414">
    <property type="entry name" value="TMEM64"/>
</dbReference>
<proteinExistence type="inferred from homology"/>